<keyword evidence="2" id="KW-1133">Transmembrane helix</keyword>
<feature type="compositionally biased region" description="Basic and acidic residues" evidence="1">
    <location>
        <begin position="26"/>
        <end position="36"/>
    </location>
</feature>
<dbReference type="Pfam" id="PF10901">
    <property type="entry name" value="DUF2690"/>
    <property type="match status" value="1"/>
</dbReference>
<feature type="region of interest" description="Disordered" evidence="1">
    <location>
        <begin position="1"/>
        <end position="36"/>
    </location>
</feature>
<evidence type="ECO:0000256" key="1">
    <source>
        <dbReference type="SAM" id="MobiDB-lite"/>
    </source>
</evidence>
<feature type="transmembrane region" description="Helical" evidence="2">
    <location>
        <begin position="41"/>
        <end position="62"/>
    </location>
</feature>
<feature type="region of interest" description="Disordered" evidence="1">
    <location>
        <begin position="62"/>
        <end position="82"/>
    </location>
</feature>
<evidence type="ECO:0000313" key="3">
    <source>
        <dbReference type="EMBL" id="BDM71902.1"/>
    </source>
</evidence>
<dbReference type="RefSeq" id="WP_261955416.1">
    <property type="nucleotide sequence ID" value="NZ_AP026073.1"/>
</dbReference>
<accession>A0ABM7ZZV6</accession>
<sequence length="214" mass="21896">MPGSRGDAEDPHGGTGDSGTGTRTATPDERSWLKRHGPETLIGSVIVAAVTTVLTVTIPLLAGGDPDDDRGGGAGPVLTPSAVTAATEPPTCTMIDCDGLDPKDTHCDRGAVTLAREMAGSMQVSVRYSPGCRTVWGKLTGAEEGDTIEIATSPAKKERKAVRTGHTQYTAMLPAGQTFSAQAIGTSLKGQPAHDLPPGHQVPVGAGQNDIPPL</sequence>
<organism evidence="3 4">
    <name type="scientific">Streptomyces nigrescens</name>
    <dbReference type="NCBI Taxonomy" id="1920"/>
    <lineage>
        <taxon>Bacteria</taxon>
        <taxon>Bacillati</taxon>
        <taxon>Actinomycetota</taxon>
        <taxon>Actinomycetes</taxon>
        <taxon>Kitasatosporales</taxon>
        <taxon>Streptomycetaceae</taxon>
        <taxon>Streptomyces</taxon>
    </lineage>
</organism>
<reference evidence="3" key="1">
    <citation type="submission" date="2022-06" db="EMBL/GenBank/DDBJ databases">
        <title>Complete genome sequence of Streptomyces nigrescens HEK616.</title>
        <authorList>
            <person name="Asamizu S."/>
            <person name="Onaka H."/>
        </authorList>
    </citation>
    <scope>NUCLEOTIDE SEQUENCE</scope>
    <source>
        <strain evidence="3">HEK616</strain>
    </source>
</reference>
<proteinExistence type="predicted"/>
<evidence type="ECO:0000256" key="2">
    <source>
        <dbReference type="SAM" id="Phobius"/>
    </source>
</evidence>
<protein>
    <recommendedName>
        <fullName evidence="5">DUF2690 domain-containing protein</fullName>
    </recommendedName>
</protein>
<evidence type="ECO:0008006" key="5">
    <source>
        <dbReference type="Google" id="ProtNLM"/>
    </source>
</evidence>
<name>A0ABM7ZZV6_STRNI</name>
<dbReference type="Proteomes" id="UP001059597">
    <property type="component" value="Chromosome"/>
</dbReference>
<dbReference type="InterPro" id="IPR021224">
    <property type="entry name" value="DUF2690"/>
</dbReference>
<feature type="compositionally biased region" description="Basic and acidic residues" evidence="1">
    <location>
        <begin position="1"/>
        <end position="12"/>
    </location>
</feature>
<keyword evidence="2" id="KW-0812">Transmembrane</keyword>
<keyword evidence="2" id="KW-0472">Membrane</keyword>
<keyword evidence="4" id="KW-1185">Reference proteome</keyword>
<gene>
    <name evidence="3" type="ORF">HEK616_53890</name>
</gene>
<evidence type="ECO:0000313" key="4">
    <source>
        <dbReference type="Proteomes" id="UP001059597"/>
    </source>
</evidence>
<feature type="region of interest" description="Disordered" evidence="1">
    <location>
        <begin position="189"/>
        <end position="214"/>
    </location>
</feature>
<dbReference type="EMBL" id="AP026073">
    <property type="protein sequence ID" value="BDM71902.1"/>
    <property type="molecule type" value="Genomic_DNA"/>
</dbReference>